<feature type="coiled-coil region" evidence="1">
    <location>
        <begin position="134"/>
        <end position="168"/>
    </location>
</feature>
<feature type="region of interest" description="Disordered" evidence="2">
    <location>
        <begin position="296"/>
        <end position="346"/>
    </location>
</feature>
<dbReference type="GO" id="GO:1905515">
    <property type="term" value="P:non-motile cilium assembly"/>
    <property type="evidence" value="ECO:0007669"/>
    <property type="project" value="TreeGrafter"/>
</dbReference>
<feature type="coiled-coil region" evidence="1">
    <location>
        <begin position="587"/>
        <end position="621"/>
    </location>
</feature>
<dbReference type="PANTHER" id="PTHR31935:SF1">
    <property type="entry name" value="COILED-COIL DOMAIN-CONTAINING PROTEIN 13"/>
    <property type="match status" value="1"/>
</dbReference>
<protein>
    <recommendedName>
        <fullName evidence="5">Coiled-coil domain-containing protein 13</fullName>
    </recommendedName>
</protein>
<feature type="compositionally biased region" description="Basic and acidic residues" evidence="2">
    <location>
        <begin position="28"/>
        <end position="37"/>
    </location>
</feature>
<keyword evidence="4" id="KW-1185">Reference proteome</keyword>
<evidence type="ECO:0000256" key="1">
    <source>
        <dbReference type="SAM" id="Coils"/>
    </source>
</evidence>
<sequence>MEGGGESLKQQFQLLQEQQQKRLQMRLQRKEEKEQKNSAHTARSTASATSLTSRTGSEFGIRDNLDLQLTEPAPLGASYLSEELVEHLNTQIREMKDENGRLYKLLSQKDFEIKQLKKKKKDEKTAVMESQLTNETAATKIVELSKKIRELTAELESERTRSKQFQRKCQELQLHMGSDVNSDKMSMRSAPFGSVISLQSVASESKEVDEVDVKAIQDKLKATESKMAEYRNQCQVLKQEIKVAHKVLTQELGENVNIQSLLNNSGNFRGRAQQIITLQNKVEELRSQIEAMQPKSLESELLGNKTLARKRTQDDKYREELRRLERERKEAQEREASERKKLEEDYHNLKQRMEAAKARNKVLSGEVKSVKEQMQTLMQKGHNDNELITALMKQQTQLKELLNETDQQKSSAERMQEAAAQQLSQKAQQEKNVVNQLKAIVADREGKVKALEQELVQLKNSRFQEQQEQFFINSDRTSPESQSQTPVNTPSHPPTPVVTIPMSGRSSRQSTQDNFVVSSVTPPQSRHSHRSKSAQRGAQNGVVRSATTTKPSQGDGSAMGELQYQCQEYHMLMQASNVERDRLSELLQVVQKRLNAETEAMSDLQAELQTMRRQNVELEKQLGRQGLQNTGSGKKKGGTARAASTIEDMEPPAAVTSNDRDMQELMTTLEIQKDEIDALKAALQRTLQAKEEDLGLYSRTIDETKQVFLQALRQLKQSKLQT</sequence>
<dbReference type="InterPro" id="IPR038929">
    <property type="entry name" value="CCDC13"/>
</dbReference>
<proteinExistence type="predicted"/>
<comment type="caution">
    <text evidence="3">The sequence shown here is derived from an EMBL/GenBank/DDBJ whole genome shotgun (WGS) entry which is preliminary data.</text>
</comment>
<dbReference type="EMBL" id="JBAMIC010000021">
    <property type="protein sequence ID" value="KAK7093088.1"/>
    <property type="molecule type" value="Genomic_DNA"/>
</dbReference>
<feature type="region of interest" description="Disordered" evidence="2">
    <location>
        <begin position="1"/>
        <end position="56"/>
    </location>
</feature>
<feature type="coiled-coil region" evidence="1">
    <location>
        <begin position="213"/>
        <end position="247"/>
    </location>
</feature>
<evidence type="ECO:0000256" key="2">
    <source>
        <dbReference type="SAM" id="MobiDB-lite"/>
    </source>
</evidence>
<gene>
    <name evidence="3" type="ORF">V1264_008738</name>
</gene>
<evidence type="ECO:0008006" key="5">
    <source>
        <dbReference type="Google" id="ProtNLM"/>
    </source>
</evidence>
<dbReference type="GO" id="GO:0034451">
    <property type="term" value="C:centriolar satellite"/>
    <property type="evidence" value="ECO:0007669"/>
    <property type="project" value="TreeGrafter"/>
</dbReference>
<accession>A0AAN9ATQ1</accession>
<feature type="region of interest" description="Disordered" evidence="2">
    <location>
        <begin position="473"/>
        <end position="558"/>
    </location>
</feature>
<feature type="compositionally biased region" description="Polar residues" evidence="2">
    <location>
        <begin position="504"/>
        <end position="525"/>
    </location>
</feature>
<feature type="compositionally biased region" description="Basic and acidic residues" evidence="2">
    <location>
        <begin position="311"/>
        <end position="346"/>
    </location>
</feature>
<evidence type="ECO:0000313" key="3">
    <source>
        <dbReference type="EMBL" id="KAK7093088.1"/>
    </source>
</evidence>
<organism evidence="3 4">
    <name type="scientific">Littorina saxatilis</name>
    <dbReference type="NCBI Taxonomy" id="31220"/>
    <lineage>
        <taxon>Eukaryota</taxon>
        <taxon>Metazoa</taxon>
        <taxon>Spiralia</taxon>
        <taxon>Lophotrochozoa</taxon>
        <taxon>Mollusca</taxon>
        <taxon>Gastropoda</taxon>
        <taxon>Caenogastropoda</taxon>
        <taxon>Littorinimorpha</taxon>
        <taxon>Littorinoidea</taxon>
        <taxon>Littorinidae</taxon>
        <taxon>Littorina</taxon>
    </lineage>
</organism>
<feature type="coiled-coil region" evidence="1">
    <location>
        <begin position="662"/>
        <end position="693"/>
    </location>
</feature>
<dbReference type="PANTHER" id="PTHR31935">
    <property type="entry name" value="COILED-COIL DOMAIN-CONTAINING PROTEIN 13"/>
    <property type="match status" value="1"/>
</dbReference>
<dbReference type="AlphaFoldDB" id="A0AAN9ATQ1"/>
<feature type="compositionally biased region" description="Polar residues" evidence="2">
    <location>
        <begin position="473"/>
        <end position="490"/>
    </location>
</feature>
<reference evidence="3 4" key="1">
    <citation type="submission" date="2024-02" db="EMBL/GenBank/DDBJ databases">
        <title>Chromosome-scale genome assembly of the rough periwinkle Littorina saxatilis.</title>
        <authorList>
            <person name="De Jode A."/>
            <person name="Faria R."/>
            <person name="Formenti G."/>
            <person name="Sims Y."/>
            <person name="Smith T.P."/>
            <person name="Tracey A."/>
            <person name="Wood J.M.D."/>
            <person name="Zagrodzka Z.B."/>
            <person name="Johannesson K."/>
            <person name="Butlin R.K."/>
            <person name="Leder E.H."/>
        </authorList>
    </citation>
    <scope>NUCLEOTIDE SEQUENCE [LARGE SCALE GENOMIC DNA]</scope>
    <source>
        <strain evidence="3">Snail1</strain>
        <tissue evidence="3">Muscle</tissue>
    </source>
</reference>
<evidence type="ECO:0000313" key="4">
    <source>
        <dbReference type="Proteomes" id="UP001374579"/>
    </source>
</evidence>
<keyword evidence="1" id="KW-0175">Coiled coil</keyword>
<name>A0AAN9ATQ1_9CAEN</name>
<feature type="compositionally biased region" description="Low complexity" evidence="2">
    <location>
        <begin position="8"/>
        <end position="26"/>
    </location>
</feature>
<dbReference type="Proteomes" id="UP001374579">
    <property type="component" value="Unassembled WGS sequence"/>
</dbReference>
<feature type="compositionally biased region" description="Low complexity" evidence="2">
    <location>
        <begin position="38"/>
        <end position="55"/>
    </location>
</feature>
<dbReference type="GO" id="GO:0031122">
    <property type="term" value="P:cytoplasmic microtubule organization"/>
    <property type="evidence" value="ECO:0007669"/>
    <property type="project" value="TreeGrafter"/>
</dbReference>
<feature type="compositionally biased region" description="Polar residues" evidence="2">
    <location>
        <begin position="545"/>
        <end position="555"/>
    </location>
</feature>